<organism evidence="4 5">
    <name type="scientific">Dokdonella fugitiva</name>
    <dbReference type="NCBI Taxonomy" id="328517"/>
    <lineage>
        <taxon>Bacteria</taxon>
        <taxon>Pseudomonadati</taxon>
        <taxon>Pseudomonadota</taxon>
        <taxon>Gammaproteobacteria</taxon>
        <taxon>Lysobacterales</taxon>
        <taxon>Rhodanobacteraceae</taxon>
        <taxon>Dokdonella</taxon>
    </lineage>
</organism>
<evidence type="ECO:0000313" key="5">
    <source>
        <dbReference type="Proteomes" id="UP000550401"/>
    </source>
</evidence>
<dbReference type="SUPFAM" id="SSF51126">
    <property type="entry name" value="Pectin lyase-like"/>
    <property type="match status" value="1"/>
</dbReference>
<dbReference type="PANTHER" id="PTHR11319:SF35">
    <property type="entry name" value="OUTER MEMBRANE PROTEIN PMPC-RELATED"/>
    <property type="match status" value="1"/>
</dbReference>
<gene>
    <name evidence="4" type="ORF">FHW12_000520</name>
</gene>
<dbReference type="Proteomes" id="UP000550401">
    <property type="component" value="Unassembled WGS sequence"/>
</dbReference>
<protein>
    <recommendedName>
        <fullName evidence="3">Right handed beta helix domain-containing protein</fullName>
    </recommendedName>
</protein>
<dbReference type="InterPro" id="IPR039448">
    <property type="entry name" value="Beta_helix"/>
</dbReference>
<keyword evidence="5" id="KW-1185">Reference proteome</keyword>
<dbReference type="PANTHER" id="PTHR11319">
    <property type="entry name" value="G PROTEIN-COUPLED RECEPTOR-RELATED"/>
    <property type="match status" value="1"/>
</dbReference>
<comment type="caution">
    <text evidence="4">The sequence shown here is derived from an EMBL/GenBank/DDBJ whole genome shotgun (WGS) entry which is preliminary data.</text>
</comment>
<keyword evidence="2" id="KW-0732">Signal</keyword>
<dbReference type="RefSeq" id="WP_182529419.1">
    <property type="nucleotide sequence ID" value="NZ_JACGXL010000001.1"/>
</dbReference>
<name>A0A839EX91_9GAMM</name>
<evidence type="ECO:0000313" key="4">
    <source>
        <dbReference type="EMBL" id="MBA8886329.1"/>
    </source>
</evidence>
<dbReference type="InterPro" id="IPR011050">
    <property type="entry name" value="Pectin_lyase_fold/virulence"/>
</dbReference>
<dbReference type="NCBIfam" id="NF041518">
    <property type="entry name" value="choice_anch_Q"/>
    <property type="match status" value="1"/>
</dbReference>
<proteinExistence type="predicted"/>
<evidence type="ECO:0000256" key="2">
    <source>
        <dbReference type="SAM" id="SignalP"/>
    </source>
</evidence>
<dbReference type="InterPro" id="IPR059226">
    <property type="entry name" value="Choice_anch_Q_dom"/>
</dbReference>
<feature type="region of interest" description="Disordered" evidence="1">
    <location>
        <begin position="461"/>
        <end position="505"/>
    </location>
</feature>
<reference evidence="4 5" key="1">
    <citation type="submission" date="2020-07" db="EMBL/GenBank/DDBJ databases">
        <title>Genomic Encyclopedia of Type Strains, Phase IV (KMG-V): Genome sequencing to study the core and pangenomes of soil and plant-associated prokaryotes.</title>
        <authorList>
            <person name="Whitman W."/>
        </authorList>
    </citation>
    <scope>NUCLEOTIDE SEQUENCE [LARGE SCALE GENOMIC DNA]</scope>
    <source>
        <strain evidence="4 5">RH2WT43</strain>
    </source>
</reference>
<dbReference type="Pfam" id="PF13229">
    <property type="entry name" value="Beta_helix"/>
    <property type="match status" value="1"/>
</dbReference>
<dbReference type="EMBL" id="JACGXL010000001">
    <property type="protein sequence ID" value="MBA8886329.1"/>
    <property type="molecule type" value="Genomic_DNA"/>
</dbReference>
<feature type="chain" id="PRO_5032658081" description="Right handed beta helix domain-containing protein" evidence="2">
    <location>
        <begin position="21"/>
        <end position="519"/>
    </location>
</feature>
<sequence length="519" mass="51500">MNPMAAAVARAFAVALTCAAALVPDEGIAQVSFDCVAPATPSLVAPVVLGNGGAGSVTTAQVQQALDAGGPIRLDIGASTLALGATLRVTRATTFDLGGATLSGDHVRRVIEVQNPANQTYAFTLSHGSIADGSTPTASGAGLYKATGGPWQAVTLRFFDVRFSGNHAIASAQDDGGGALYVVGAAEVAVVRGQFDGNSGSNGGAFYSLGSKRVNLYDSVFTGNHATGSGGNPGNGGNGGAIGVDGDARFVNLCRVRLIDNEANAFGGGLFTVTYSNASHTRLQDSTVQGNTSSAADKLAGGAYIQGSPIAISGSTFRDNDANGYAGLALFGYGGVLEGSISNSTFVGNLARGGLGGAMAIQAASALTLQNLTIAHNAAPCAGCFAAGIANDSGASLTLRNVLFEDNVGGNAYNPWAMLHPAANGAGNLQWPQARPAAGQGEPAVAPGTVFANANLADPAANGGPTETMALPPGSPAIDGGSTAGAPATDQRGAPRGGAVDVGAYERQPDLIFRSGFEP</sequence>
<feature type="domain" description="Right handed beta helix" evidence="3">
    <location>
        <begin position="276"/>
        <end position="409"/>
    </location>
</feature>
<feature type="signal peptide" evidence="2">
    <location>
        <begin position="1"/>
        <end position="20"/>
    </location>
</feature>
<accession>A0A839EX91</accession>
<evidence type="ECO:0000259" key="3">
    <source>
        <dbReference type="Pfam" id="PF13229"/>
    </source>
</evidence>
<evidence type="ECO:0000256" key="1">
    <source>
        <dbReference type="SAM" id="MobiDB-lite"/>
    </source>
</evidence>
<dbReference type="AlphaFoldDB" id="A0A839EX91"/>